<proteinExistence type="inferred from homology"/>
<sequence length="173" mass="20090">MIKYLIIYCHPWPKSFNHAILEAIIKNLEEHNQSYRVIDLYAERFDPVYDETGAGTVKYLLMLANCERLILVLPIWHNGIPGLLKGFIYKLKRVSGGQRNLTNIKQALILSTSSTPTFYYKYLGGNILKKDLIKRTLKPLGIKKVRWINFGSSSRSTKDRREKFLMRVSNLNL</sequence>
<evidence type="ECO:0000313" key="4">
    <source>
        <dbReference type="EMBL" id="BDR58134.1"/>
    </source>
</evidence>
<dbReference type="InterPro" id="IPR051545">
    <property type="entry name" value="NAD(P)H_dehydrogenase_qn"/>
</dbReference>
<keyword evidence="2" id="KW-0560">Oxidoreductase</keyword>
<dbReference type="GO" id="GO:0003955">
    <property type="term" value="F:NAD(P)H dehydrogenase (quinone) activity"/>
    <property type="evidence" value="ECO:0007669"/>
    <property type="project" value="TreeGrafter"/>
</dbReference>
<dbReference type="RefSeq" id="WP_317636052.1">
    <property type="nucleotide sequence ID" value="NZ_AP026802.1"/>
</dbReference>
<evidence type="ECO:0000256" key="1">
    <source>
        <dbReference type="ARBA" id="ARBA00006252"/>
    </source>
</evidence>
<dbReference type="PANTHER" id="PTHR10204">
    <property type="entry name" value="NAD P H OXIDOREDUCTASE-RELATED"/>
    <property type="match status" value="1"/>
</dbReference>
<keyword evidence="5" id="KW-1185">Reference proteome</keyword>
<comment type="similarity">
    <text evidence="1">Belongs to the NAD(P)H dehydrogenase (quinone) family.</text>
</comment>
<evidence type="ECO:0000313" key="5">
    <source>
        <dbReference type="Proteomes" id="UP001321861"/>
    </source>
</evidence>
<dbReference type="AlphaFoldDB" id="A0AAU9D2Z5"/>
<organism evidence="4 5">
    <name type="scientific">Xylocopilactobacillus apicola</name>
    <dbReference type="NCBI Taxonomy" id="2932184"/>
    <lineage>
        <taxon>Bacteria</taxon>
        <taxon>Bacillati</taxon>
        <taxon>Bacillota</taxon>
        <taxon>Bacilli</taxon>
        <taxon>Lactobacillales</taxon>
        <taxon>Lactobacillaceae</taxon>
        <taxon>Xylocopilactobacillus</taxon>
    </lineage>
</organism>
<dbReference type="InterPro" id="IPR029039">
    <property type="entry name" value="Flavoprotein-like_sf"/>
</dbReference>
<dbReference type="Proteomes" id="UP001321861">
    <property type="component" value="Chromosome"/>
</dbReference>
<dbReference type="InterPro" id="IPR003680">
    <property type="entry name" value="Flavodoxin_fold"/>
</dbReference>
<dbReference type="Pfam" id="PF02525">
    <property type="entry name" value="Flavodoxin_2"/>
    <property type="match status" value="1"/>
</dbReference>
<accession>A0AAU9D2Z5</accession>
<name>A0AAU9D2Z5_9LACO</name>
<dbReference type="Gene3D" id="3.40.50.360">
    <property type="match status" value="1"/>
</dbReference>
<dbReference type="GO" id="GO:0005829">
    <property type="term" value="C:cytosol"/>
    <property type="evidence" value="ECO:0007669"/>
    <property type="project" value="TreeGrafter"/>
</dbReference>
<protein>
    <submittedName>
        <fullName evidence="4">NAD(P)H dehydrogenase</fullName>
    </submittedName>
</protein>
<reference evidence="4 5" key="1">
    <citation type="journal article" date="2023" name="Microbiol. Spectr.">
        <title>Symbiosis of Carpenter Bees with Uncharacterized Lactic Acid Bacteria Showing NAD Auxotrophy.</title>
        <authorList>
            <person name="Kawasaki S."/>
            <person name="Ozawa K."/>
            <person name="Mori T."/>
            <person name="Yamamoto A."/>
            <person name="Ito M."/>
            <person name="Ohkuma M."/>
            <person name="Sakamoto M."/>
            <person name="Matsutani M."/>
        </authorList>
    </citation>
    <scope>NUCLEOTIDE SEQUENCE [LARGE SCALE GENOMIC DNA]</scope>
    <source>
        <strain evidence="4 5">XA3</strain>
    </source>
</reference>
<evidence type="ECO:0000259" key="3">
    <source>
        <dbReference type="Pfam" id="PF02525"/>
    </source>
</evidence>
<evidence type="ECO:0000256" key="2">
    <source>
        <dbReference type="ARBA" id="ARBA00023002"/>
    </source>
</evidence>
<dbReference type="KEGG" id="xap:XA3_05750"/>
<feature type="domain" description="Flavodoxin-like fold" evidence="3">
    <location>
        <begin position="3"/>
        <end position="163"/>
    </location>
</feature>
<dbReference type="SUPFAM" id="SSF52218">
    <property type="entry name" value="Flavoproteins"/>
    <property type="match status" value="1"/>
</dbReference>
<dbReference type="PANTHER" id="PTHR10204:SF34">
    <property type="entry name" value="NAD(P)H DEHYDROGENASE [QUINONE] 1 ISOFORM 1"/>
    <property type="match status" value="1"/>
</dbReference>
<dbReference type="EMBL" id="AP026802">
    <property type="protein sequence ID" value="BDR58134.1"/>
    <property type="molecule type" value="Genomic_DNA"/>
</dbReference>
<gene>
    <name evidence="4" type="ORF">XA3_05750</name>
</gene>